<accession>A0A7S0PJ43</accession>
<reference evidence="2" key="1">
    <citation type="submission" date="2021-01" db="EMBL/GenBank/DDBJ databases">
        <authorList>
            <person name="Corre E."/>
            <person name="Pelletier E."/>
            <person name="Niang G."/>
            <person name="Scheremetjew M."/>
            <person name="Finn R."/>
            <person name="Kale V."/>
            <person name="Holt S."/>
            <person name="Cochrane G."/>
            <person name="Meng A."/>
            <person name="Brown T."/>
            <person name="Cohen L."/>
        </authorList>
    </citation>
    <scope>NUCLEOTIDE SEQUENCE</scope>
    <source>
        <strain evidence="2">B651</strain>
    </source>
</reference>
<dbReference type="InterPro" id="IPR007511">
    <property type="entry name" value="DUF501"/>
</dbReference>
<dbReference type="AlphaFoldDB" id="A0A7S0PJ43"/>
<feature type="compositionally biased region" description="Basic residues" evidence="1">
    <location>
        <begin position="22"/>
        <end position="40"/>
    </location>
</feature>
<organism evidence="2">
    <name type="scientific">Leptocylindrus aporus</name>
    <dbReference type="NCBI Taxonomy" id="1398097"/>
    <lineage>
        <taxon>Eukaryota</taxon>
        <taxon>Sar</taxon>
        <taxon>Stramenopiles</taxon>
        <taxon>Ochrophyta</taxon>
        <taxon>Bacillariophyta</taxon>
        <taxon>Coscinodiscophyceae</taxon>
        <taxon>Chaetocerotophycidae</taxon>
        <taxon>Leptocylindrales</taxon>
        <taxon>Leptocylindraceae</taxon>
        <taxon>Leptocylindrus</taxon>
    </lineage>
</organism>
<name>A0A7S0PJ43_9STRA</name>
<dbReference type="Pfam" id="PF04417">
    <property type="entry name" value="DUF501"/>
    <property type="match status" value="1"/>
</dbReference>
<gene>
    <name evidence="2" type="ORF">LDAN0322_LOCUS1026</name>
</gene>
<feature type="compositionally biased region" description="Basic and acidic residues" evidence="1">
    <location>
        <begin position="53"/>
        <end position="64"/>
    </location>
</feature>
<dbReference type="EMBL" id="HBEU01001528">
    <property type="protein sequence ID" value="CAD8574881.1"/>
    <property type="molecule type" value="Transcribed_RNA"/>
</dbReference>
<proteinExistence type="predicted"/>
<protein>
    <recommendedName>
        <fullName evidence="3">DUF501 domain-containing protein</fullName>
    </recommendedName>
</protein>
<feature type="compositionally biased region" description="Polar residues" evidence="1">
    <location>
        <begin position="1"/>
        <end position="21"/>
    </location>
</feature>
<feature type="region of interest" description="Disordered" evidence="1">
    <location>
        <begin position="1"/>
        <end position="69"/>
    </location>
</feature>
<evidence type="ECO:0000256" key="1">
    <source>
        <dbReference type="SAM" id="MobiDB-lite"/>
    </source>
</evidence>
<dbReference type="PANTHER" id="PTHR37163">
    <property type="entry name" value="CONSERVED PROTEIN"/>
    <property type="match status" value="1"/>
</dbReference>
<sequence>MTTHDTMDNETSSVITTTTSNLKRRGGNTARRRRAKRLAHQRQAEFAHANSSVKDDDTPNHDHNPAISNSLSLSCRSISIPGALERRGEGLGLSKEDERMIIQQLGFLPGNAISVVGREDEMCKRLELEDHPSDVRNGAIFIKDEDWIPKSSNDVDVGAPTVLKLYPLALRAPHSGGKAGKKFKARKRGDAVRNRWTLDGDYIIEPFPTIYWLCNPKLRVLISKLEDSKEFSVKAMYDRLQSDENALKSMKLAHENYGKDRWNTLTNTDREEILKRNWGHVLGTERGVAGMYKFSAVKCLHTHTAHYLAGETRNIIGKWTIDALKQQFLCNKHTHTHTHKMKIKETKI</sequence>
<evidence type="ECO:0008006" key="3">
    <source>
        <dbReference type="Google" id="ProtNLM"/>
    </source>
</evidence>
<evidence type="ECO:0000313" key="2">
    <source>
        <dbReference type="EMBL" id="CAD8574881.1"/>
    </source>
</evidence>
<dbReference type="PANTHER" id="PTHR37163:SF1">
    <property type="entry name" value="DUF501 DOMAIN-CONTAINING PROTEIN"/>
    <property type="match status" value="1"/>
</dbReference>